<dbReference type="SUPFAM" id="SSF48452">
    <property type="entry name" value="TPR-like"/>
    <property type="match status" value="1"/>
</dbReference>
<accession>A6G2C5</accession>
<protein>
    <submittedName>
        <fullName evidence="1">Uncharacterized protein</fullName>
    </submittedName>
</protein>
<dbReference type="EMBL" id="ABCS01000015">
    <property type="protein sequence ID" value="EDM79862.1"/>
    <property type="molecule type" value="Genomic_DNA"/>
</dbReference>
<evidence type="ECO:0000313" key="2">
    <source>
        <dbReference type="Proteomes" id="UP000005801"/>
    </source>
</evidence>
<dbReference type="InterPro" id="IPR011990">
    <property type="entry name" value="TPR-like_helical_dom_sf"/>
</dbReference>
<dbReference type="Gene3D" id="1.25.40.10">
    <property type="entry name" value="Tetratricopeptide repeat domain"/>
    <property type="match status" value="1"/>
</dbReference>
<feature type="non-terminal residue" evidence="1">
    <location>
        <position position="1"/>
    </location>
</feature>
<name>A6G2C5_9BACT</name>
<dbReference type="Proteomes" id="UP000005801">
    <property type="component" value="Unassembled WGS sequence"/>
</dbReference>
<dbReference type="RefSeq" id="WP_006970874.1">
    <property type="nucleotide sequence ID" value="NZ_ABCS01000015.1"/>
</dbReference>
<comment type="caution">
    <text evidence="1">The sequence shown here is derived from an EMBL/GenBank/DDBJ whole genome shotgun (WGS) entry which is preliminary data.</text>
</comment>
<reference evidence="1 2" key="1">
    <citation type="submission" date="2007-06" db="EMBL/GenBank/DDBJ databases">
        <authorList>
            <person name="Shimkets L."/>
            <person name="Ferriera S."/>
            <person name="Johnson J."/>
            <person name="Kravitz S."/>
            <person name="Beeson K."/>
            <person name="Sutton G."/>
            <person name="Rogers Y.-H."/>
            <person name="Friedman R."/>
            <person name="Frazier M."/>
            <person name="Venter J.C."/>
        </authorList>
    </citation>
    <scope>NUCLEOTIDE SEQUENCE [LARGE SCALE GENOMIC DNA]</scope>
    <source>
        <strain evidence="1 2">SIR-1</strain>
    </source>
</reference>
<keyword evidence="2" id="KW-1185">Reference proteome</keyword>
<dbReference type="OrthoDB" id="5450625at2"/>
<dbReference type="AlphaFoldDB" id="A6G2C5"/>
<organism evidence="1 2">
    <name type="scientific">Plesiocystis pacifica SIR-1</name>
    <dbReference type="NCBI Taxonomy" id="391625"/>
    <lineage>
        <taxon>Bacteria</taxon>
        <taxon>Pseudomonadati</taxon>
        <taxon>Myxococcota</taxon>
        <taxon>Polyangia</taxon>
        <taxon>Nannocystales</taxon>
        <taxon>Nannocystaceae</taxon>
        <taxon>Plesiocystis</taxon>
    </lineage>
</organism>
<proteinExistence type="predicted"/>
<evidence type="ECO:0000313" key="1">
    <source>
        <dbReference type="EMBL" id="EDM79862.1"/>
    </source>
</evidence>
<gene>
    <name evidence="1" type="ORF">PPSIR1_22511</name>
</gene>
<sequence length="334" mass="37489">PRHHRAALELEGVDGRTRYIPKAILGELESDDAAAGPPPLRFHRALARLGGNRSPRVTVLEDRPEGPRLRLAPELQSPRSEVEALQAQLRNRPAGEVLRALDEHAARHPDVPFGRSYAAELDLWTGDYARALERFDALWAETRTRWAYIGAGAAAMFLGDEDGALARWREGLRVYELYLDGEATHTYQAELWRKRGQPERARELLEHTLASTGTRLGAWINCALVGHALGDADLRARGLAFAQRHAPQLLWSAQRSVERDAFHPGTRPAIGDPAVLERALVLMRGNRSSGMHTFFDDEGRFRVFAHDHARRYLEFAETTSELALRALYARLARP</sequence>